<reference evidence="2" key="1">
    <citation type="submission" date="2018-09" db="EMBL/GenBank/DDBJ databases">
        <authorList>
            <person name="Livingstone P.G."/>
            <person name="Whitworth D.E."/>
        </authorList>
    </citation>
    <scope>NUCLEOTIDE SEQUENCE [LARGE SCALE GENOMIC DNA]</scope>
    <source>
        <strain evidence="2">AB047A</strain>
    </source>
</reference>
<dbReference type="Proteomes" id="UP000282656">
    <property type="component" value="Unassembled WGS sequence"/>
</dbReference>
<dbReference type="EMBL" id="RAWM01000056">
    <property type="protein sequence ID" value="RKH66881.1"/>
    <property type="molecule type" value="Genomic_DNA"/>
</dbReference>
<gene>
    <name evidence="1" type="ORF">D7X96_20520</name>
</gene>
<sequence length="65" mass="7008">MILSIGGTYFRRFLVLTSPDALWAFVGWAMSGSASGDGSMFDQEGFVFWMPSDGSSSVSCMVRIG</sequence>
<dbReference type="AlphaFoldDB" id="A0A3A8QGT5"/>
<evidence type="ECO:0000313" key="1">
    <source>
        <dbReference type="EMBL" id="RKH66881.1"/>
    </source>
</evidence>
<organism evidence="1 2">
    <name type="scientific">Corallococcus interemptor</name>
    <dbReference type="NCBI Taxonomy" id="2316720"/>
    <lineage>
        <taxon>Bacteria</taxon>
        <taxon>Pseudomonadati</taxon>
        <taxon>Myxococcota</taxon>
        <taxon>Myxococcia</taxon>
        <taxon>Myxococcales</taxon>
        <taxon>Cystobacterineae</taxon>
        <taxon>Myxococcaceae</taxon>
        <taxon>Corallococcus</taxon>
    </lineage>
</organism>
<evidence type="ECO:0000313" key="2">
    <source>
        <dbReference type="Proteomes" id="UP000282656"/>
    </source>
</evidence>
<protein>
    <submittedName>
        <fullName evidence="1">Uncharacterized protein</fullName>
    </submittedName>
</protein>
<name>A0A3A8QGT5_9BACT</name>
<accession>A0A3A8QGT5</accession>
<proteinExistence type="predicted"/>
<keyword evidence="2" id="KW-1185">Reference proteome</keyword>
<comment type="caution">
    <text evidence="1">The sequence shown here is derived from an EMBL/GenBank/DDBJ whole genome shotgun (WGS) entry which is preliminary data.</text>
</comment>